<protein>
    <submittedName>
        <fullName evidence="1">Uncharacterized protein</fullName>
    </submittedName>
</protein>
<gene>
    <name evidence="1" type="ORF">GCM10023093_17820</name>
</gene>
<sequence length="86" mass="10128">MEHKLQTQLHNFRYNSFIIKEPLTIEWFRYDLDEDLEENSTGFNAADLKLFQDYVVSNETNFGGPKNYFTVSSGEVPMEDVYEFSS</sequence>
<evidence type="ECO:0000313" key="1">
    <source>
        <dbReference type="EMBL" id="GAA4465501.1"/>
    </source>
</evidence>
<evidence type="ECO:0000313" key="2">
    <source>
        <dbReference type="Proteomes" id="UP001500067"/>
    </source>
</evidence>
<name>A0ABP8NGK3_9BACT</name>
<keyword evidence="2" id="KW-1185">Reference proteome</keyword>
<organism evidence="1 2">
    <name type="scientific">Nemorincola caseinilytica</name>
    <dbReference type="NCBI Taxonomy" id="2054315"/>
    <lineage>
        <taxon>Bacteria</taxon>
        <taxon>Pseudomonadati</taxon>
        <taxon>Bacteroidota</taxon>
        <taxon>Chitinophagia</taxon>
        <taxon>Chitinophagales</taxon>
        <taxon>Chitinophagaceae</taxon>
        <taxon>Nemorincola</taxon>
    </lineage>
</organism>
<accession>A0ABP8NGK3</accession>
<dbReference type="EMBL" id="BAABFA010000010">
    <property type="protein sequence ID" value="GAA4465501.1"/>
    <property type="molecule type" value="Genomic_DNA"/>
</dbReference>
<reference evidence="2" key="1">
    <citation type="journal article" date="2019" name="Int. J. Syst. Evol. Microbiol.">
        <title>The Global Catalogue of Microorganisms (GCM) 10K type strain sequencing project: providing services to taxonomists for standard genome sequencing and annotation.</title>
        <authorList>
            <consortium name="The Broad Institute Genomics Platform"/>
            <consortium name="The Broad Institute Genome Sequencing Center for Infectious Disease"/>
            <person name="Wu L."/>
            <person name="Ma J."/>
        </authorList>
    </citation>
    <scope>NUCLEOTIDE SEQUENCE [LARGE SCALE GENOMIC DNA]</scope>
    <source>
        <strain evidence="2">JCM 32105</strain>
    </source>
</reference>
<dbReference type="Proteomes" id="UP001500067">
    <property type="component" value="Unassembled WGS sequence"/>
</dbReference>
<dbReference type="RefSeq" id="WP_345081800.1">
    <property type="nucleotide sequence ID" value="NZ_BAABFA010000010.1"/>
</dbReference>
<proteinExistence type="predicted"/>
<comment type="caution">
    <text evidence="1">The sequence shown here is derived from an EMBL/GenBank/DDBJ whole genome shotgun (WGS) entry which is preliminary data.</text>
</comment>